<dbReference type="Proteomes" id="UP000273811">
    <property type="component" value="Unassembled WGS sequence"/>
</dbReference>
<protein>
    <submittedName>
        <fullName evidence="1">Uncharacterized protein</fullName>
    </submittedName>
</protein>
<organism evidence="1 2">
    <name type="scientific">Siminovitchia fortis</name>
    <dbReference type="NCBI Taxonomy" id="254758"/>
    <lineage>
        <taxon>Bacteria</taxon>
        <taxon>Bacillati</taxon>
        <taxon>Bacillota</taxon>
        <taxon>Bacilli</taxon>
        <taxon>Bacillales</taxon>
        <taxon>Bacillaceae</taxon>
        <taxon>Siminovitchia</taxon>
    </lineage>
</organism>
<keyword evidence="2" id="KW-1185">Reference proteome</keyword>
<name>A0A443IVQ0_9BACI</name>
<dbReference type="EMBL" id="QYTU02000012">
    <property type="protein sequence ID" value="RWR12195.1"/>
    <property type="molecule type" value="Genomic_DNA"/>
</dbReference>
<accession>A0A443IVQ0</accession>
<sequence>MNEVYLSADKGGMPALHQVSAEENYTYDWEGLYKNWNCLFVNLKWLSENWESHYGNRFEREDAIYPSSVREET</sequence>
<evidence type="ECO:0000313" key="2">
    <source>
        <dbReference type="Proteomes" id="UP000273811"/>
    </source>
</evidence>
<evidence type="ECO:0000313" key="1">
    <source>
        <dbReference type="EMBL" id="RWR12195.1"/>
    </source>
</evidence>
<proteinExistence type="predicted"/>
<dbReference type="OrthoDB" id="2920249at2"/>
<comment type="caution">
    <text evidence="1">The sequence shown here is derived from an EMBL/GenBank/DDBJ whole genome shotgun (WGS) entry which is preliminary data.</text>
</comment>
<dbReference type="GeneID" id="56391238"/>
<gene>
    <name evidence="1" type="ORF">D4N35_007445</name>
</gene>
<dbReference type="AlphaFoldDB" id="A0A443IVQ0"/>
<dbReference type="RefSeq" id="WP_120072029.1">
    <property type="nucleotide sequence ID" value="NZ_CP126113.1"/>
</dbReference>
<reference evidence="1" key="1">
    <citation type="submission" date="2018-12" db="EMBL/GenBank/DDBJ databases">
        <authorList>
            <person name="Sun L."/>
            <person name="Chen Z."/>
        </authorList>
    </citation>
    <scope>NUCLEOTIDE SEQUENCE [LARGE SCALE GENOMIC DNA]</scope>
    <source>
        <strain evidence="1">DSM 16012</strain>
    </source>
</reference>